<proteinExistence type="predicted"/>
<dbReference type="Proteomes" id="UP000314986">
    <property type="component" value="Unassembled WGS sequence"/>
</dbReference>
<keyword evidence="1" id="KW-0812">Transmembrane</keyword>
<dbReference type="InterPro" id="IPR051697">
    <property type="entry name" value="Patched_domain-protein"/>
</dbReference>
<reference evidence="3" key="3">
    <citation type="journal article" date="2014" name="Nature">
        <title>Elephant shark genome provides unique insights into gnathostome evolution.</title>
        <authorList>
            <consortium name="International Elephant Shark Genome Sequencing Consortium"/>
            <person name="Venkatesh B."/>
            <person name="Lee A.P."/>
            <person name="Ravi V."/>
            <person name="Maurya A.K."/>
            <person name="Lian M.M."/>
            <person name="Swann J.B."/>
            <person name="Ohta Y."/>
            <person name="Flajnik M.F."/>
            <person name="Sutoh Y."/>
            <person name="Kasahara M."/>
            <person name="Hoon S."/>
            <person name="Gangu V."/>
            <person name="Roy S.W."/>
            <person name="Irimia M."/>
            <person name="Korzh V."/>
            <person name="Kondrychyn I."/>
            <person name="Lim Z.W."/>
            <person name="Tay B.H."/>
            <person name="Tohari S."/>
            <person name="Kong K.W."/>
            <person name="Ho S."/>
            <person name="Lorente-Galdos B."/>
            <person name="Quilez J."/>
            <person name="Marques-Bonet T."/>
            <person name="Raney B.J."/>
            <person name="Ingham P.W."/>
            <person name="Tay A."/>
            <person name="Hillier L.W."/>
            <person name="Minx P."/>
            <person name="Boehm T."/>
            <person name="Wilson R.K."/>
            <person name="Brenner S."/>
            <person name="Warren W.C."/>
        </authorList>
    </citation>
    <scope>NUCLEOTIDE SEQUENCE [LARGE SCALE GENOMIC DNA]</scope>
</reference>
<organism evidence="2 3">
    <name type="scientific">Callorhinchus milii</name>
    <name type="common">Ghost shark</name>
    <dbReference type="NCBI Taxonomy" id="7868"/>
    <lineage>
        <taxon>Eukaryota</taxon>
        <taxon>Metazoa</taxon>
        <taxon>Chordata</taxon>
        <taxon>Craniata</taxon>
        <taxon>Vertebrata</taxon>
        <taxon>Chondrichthyes</taxon>
        <taxon>Holocephali</taxon>
        <taxon>Chimaeriformes</taxon>
        <taxon>Callorhinchidae</taxon>
        <taxon>Callorhinchus</taxon>
    </lineage>
</organism>
<dbReference type="GO" id="GO:0045202">
    <property type="term" value="C:synapse"/>
    <property type="evidence" value="ECO:0007669"/>
    <property type="project" value="TreeGrafter"/>
</dbReference>
<keyword evidence="1" id="KW-1133">Transmembrane helix</keyword>
<dbReference type="GeneTree" id="ENSGT00940000157080"/>
<dbReference type="OMA" id="QGMGHES"/>
<dbReference type="PANTHER" id="PTHR10796:SF36">
    <property type="entry name" value="PATCHED DOMAIN-CONTAINING PROTEIN 1"/>
    <property type="match status" value="1"/>
</dbReference>
<feature type="transmembrane region" description="Helical" evidence="1">
    <location>
        <begin position="20"/>
        <end position="41"/>
    </location>
</feature>
<reference evidence="2" key="5">
    <citation type="submission" date="2025-09" db="UniProtKB">
        <authorList>
            <consortium name="Ensembl"/>
        </authorList>
    </citation>
    <scope>IDENTIFICATION</scope>
</reference>
<dbReference type="GO" id="GO:0005886">
    <property type="term" value="C:plasma membrane"/>
    <property type="evidence" value="ECO:0007669"/>
    <property type="project" value="TreeGrafter"/>
</dbReference>
<evidence type="ECO:0000313" key="3">
    <source>
        <dbReference type="Proteomes" id="UP000314986"/>
    </source>
</evidence>
<reference evidence="3" key="2">
    <citation type="journal article" date="2007" name="PLoS Biol.">
        <title>Survey sequencing and comparative analysis of the elephant shark (Callorhinchus milii) genome.</title>
        <authorList>
            <person name="Venkatesh B."/>
            <person name="Kirkness E.F."/>
            <person name="Loh Y.H."/>
            <person name="Halpern A.L."/>
            <person name="Lee A.P."/>
            <person name="Johnson J."/>
            <person name="Dandona N."/>
            <person name="Viswanathan L.D."/>
            <person name="Tay A."/>
            <person name="Venter J.C."/>
            <person name="Strausberg R.L."/>
            <person name="Brenner S."/>
        </authorList>
    </citation>
    <scope>NUCLEOTIDE SEQUENCE [LARGE SCALE GENOMIC DNA]</scope>
</reference>
<dbReference type="GO" id="GO:0050890">
    <property type="term" value="P:cognition"/>
    <property type="evidence" value="ECO:0007669"/>
    <property type="project" value="TreeGrafter"/>
</dbReference>
<keyword evidence="1" id="KW-0472">Membrane</keyword>
<name>A0A4W3ISP5_CALMI</name>
<accession>A0A4W3ISP5</accession>
<sequence>MLRQLLHRGLKTCFYRLGFFIGNHPVFFASAPVLLAILFGASFSRYRVEDNVEYLFAPRHSLAKIERTLVNSLFPVNASKHLLYSDLQSPGPYGRIIVTGSPPAAGNLLDTHHSQLILKVMDCMECLKCFHRGGKPRKISM</sequence>
<dbReference type="AlphaFoldDB" id="A0A4W3ISP5"/>
<protein>
    <submittedName>
        <fullName evidence="2">Uncharacterized protein</fullName>
    </submittedName>
</protein>
<dbReference type="PANTHER" id="PTHR10796">
    <property type="entry name" value="PATCHED-RELATED"/>
    <property type="match status" value="1"/>
</dbReference>
<keyword evidence="3" id="KW-1185">Reference proteome</keyword>
<evidence type="ECO:0000256" key="1">
    <source>
        <dbReference type="SAM" id="Phobius"/>
    </source>
</evidence>
<dbReference type="STRING" id="7868.ENSCMIP00000030486"/>
<dbReference type="GO" id="GO:0007268">
    <property type="term" value="P:chemical synaptic transmission"/>
    <property type="evidence" value="ECO:0007669"/>
    <property type="project" value="TreeGrafter"/>
</dbReference>
<dbReference type="Ensembl" id="ENSCMIT00000030953.1">
    <property type="protein sequence ID" value="ENSCMIP00000030486.1"/>
    <property type="gene ID" value="ENSCMIG00000013115.1"/>
</dbReference>
<reference evidence="3" key="1">
    <citation type="journal article" date="2006" name="Science">
        <title>Ancient noncoding elements conserved in the human genome.</title>
        <authorList>
            <person name="Venkatesh B."/>
            <person name="Kirkness E.F."/>
            <person name="Loh Y.H."/>
            <person name="Halpern A.L."/>
            <person name="Lee A.P."/>
            <person name="Johnson J."/>
            <person name="Dandona N."/>
            <person name="Viswanathan L.D."/>
            <person name="Tay A."/>
            <person name="Venter J.C."/>
            <person name="Strausberg R.L."/>
            <person name="Brenner S."/>
        </authorList>
    </citation>
    <scope>NUCLEOTIDE SEQUENCE [LARGE SCALE GENOMIC DNA]</scope>
</reference>
<evidence type="ECO:0000313" key="2">
    <source>
        <dbReference type="Ensembl" id="ENSCMIP00000030486.1"/>
    </source>
</evidence>
<dbReference type="InParanoid" id="A0A4W3ISP5"/>
<reference evidence="2" key="4">
    <citation type="submission" date="2025-08" db="UniProtKB">
        <authorList>
            <consortium name="Ensembl"/>
        </authorList>
    </citation>
    <scope>IDENTIFICATION</scope>
</reference>